<dbReference type="InterPro" id="IPR038219">
    <property type="entry name" value="Sep15/SelM_sf"/>
</dbReference>
<evidence type="ECO:0000256" key="3">
    <source>
        <dbReference type="ARBA" id="ARBA00022933"/>
    </source>
</evidence>
<dbReference type="SUPFAM" id="SSF52833">
    <property type="entry name" value="Thioredoxin-like"/>
    <property type="match status" value="1"/>
</dbReference>
<name>A0AA39FS42_MICHY</name>
<dbReference type="Pfam" id="PF08806">
    <property type="entry name" value="Sep15_SelM"/>
    <property type="match status" value="1"/>
</dbReference>
<evidence type="ECO:0000256" key="1">
    <source>
        <dbReference type="ARBA" id="ARBA00005742"/>
    </source>
</evidence>
<organism evidence="7 8">
    <name type="scientific">Microctonus hyperodae</name>
    <name type="common">Parasitoid wasp</name>
    <dbReference type="NCBI Taxonomy" id="165561"/>
    <lineage>
        <taxon>Eukaryota</taxon>
        <taxon>Metazoa</taxon>
        <taxon>Ecdysozoa</taxon>
        <taxon>Arthropoda</taxon>
        <taxon>Hexapoda</taxon>
        <taxon>Insecta</taxon>
        <taxon>Pterygota</taxon>
        <taxon>Neoptera</taxon>
        <taxon>Endopterygota</taxon>
        <taxon>Hymenoptera</taxon>
        <taxon>Apocrita</taxon>
        <taxon>Ichneumonoidea</taxon>
        <taxon>Braconidae</taxon>
        <taxon>Euphorinae</taxon>
        <taxon>Microctonus</taxon>
    </lineage>
</organism>
<evidence type="ECO:0000256" key="2">
    <source>
        <dbReference type="ARBA" id="ARBA00022729"/>
    </source>
</evidence>
<reference evidence="7" key="1">
    <citation type="journal article" date="2023" name="bioRxiv">
        <title>Scaffold-level genome assemblies of two parasitoid biocontrol wasps reveal the parthenogenesis mechanism and an associated novel virus.</title>
        <authorList>
            <person name="Inwood S."/>
            <person name="Skelly J."/>
            <person name="Guhlin J."/>
            <person name="Harrop T."/>
            <person name="Goldson S."/>
            <person name="Dearden P."/>
        </authorList>
    </citation>
    <scope>NUCLEOTIDE SEQUENCE</scope>
    <source>
        <strain evidence="7">Lincoln</strain>
        <tissue evidence="7">Whole body</tissue>
    </source>
</reference>
<comment type="caution">
    <text evidence="7">The sequence shown here is derived from an EMBL/GenBank/DDBJ whole genome shotgun (WGS) entry which is preliminary data.</text>
</comment>
<dbReference type="Proteomes" id="UP001168972">
    <property type="component" value="Unassembled WGS sequence"/>
</dbReference>
<keyword evidence="2 5" id="KW-0732">Signal</keyword>
<dbReference type="InterPro" id="IPR036249">
    <property type="entry name" value="Thioredoxin-like_sf"/>
</dbReference>
<dbReference type="InterPro" id="IPR039992">
    <property type="entry name" value="Sep15_SelM"/>
</dbReference>
<feature type="domain" description="Selenoprotein F/M" evidence="6">
    <location>
        <begin position="32"/>
        <end position="106"/>
    </location>
</feature>
<proteinExistence type="inferred from homology"/>
<dbReference type="PANTHER" id="PTHR13077:SF7">
    <property type="entry name" value="SELENOPROTEIN M"/>
    <property type="match status" value="1"/>
</dbReference>
<dbReference type="GO" id="GO:0016491">
    <property type="term" value="F:oxidoreductase activity"/>
    <property type="evidence" value="ECO:0007669"/>
    <property type="project" value="TreeGrafter"/>
</dbReference>
<dbReference type="Gene3D" id="3.40.30.50">
    <property type="entry name" value="Sep15/SelM thioredoxin-like domain, active-site redox motif"/>
    <property type="match status" value="1"/>
</dbReference>
<keyword evidence="3" id="KW-0712">Selenocysteine</keyword>
<comment type="similarity">
    <text evidence="1">Belongs to the selenoprotein M/F family.</text>
</comment>
<protein>
    <recommendedName>
        <fullName evidence="4">Selenoprotein M</fullName>
    </recommendedName>
</protein>
<feature type="signal peptide" evidence="5">
    <location>
        <begin position="1"/>
        <end position="25"/>
    </location>
</feature>
<dbReference type="GO" id="GO:0005788">
    <property type="term" value="C:endoplasmic reticulum lumen"/>
    <property type="evidence" value="ECO:0007669"/>
    <property type="project" value="TreeGrafter"/>
</dbReference>
<reference evidence="7" key="2">
    <citation type="submission" date="2023-03" db="EMBL/GenBank/DDBJ databases">
        <authorList>
            <person name="Inwood S.N."/>
            <person name="Skelly J.G."/>
            <person name="Guhlin J."/>
            <person name="Harrop T.W.R."/>
            <person name="Goldson S.G."/>
            <person name="Dearden P.K."/>
        </authorList>
    </citation>
    <scope>NUCLEOTIDE SEQUENCE</scope>
    <source>
        <strain evidence="7">Lincoln</strain>
        <tissue evidence="7">Whole body</tissue>
    </source>
</reference>
<dbReference type="InterPro" id="IPR014912">
    <property type="entry name" value="Sep15_SelM_dom"/>
</dbReference>
<evidence type="ECO:0000259" key="6">
    <source>
        <dbReference type="Pfam" id="PF08806"/>
    </source>
</evidence>
<dbReference type="EMBL" id="JAQQBR010000006">
    <property type="protein sequence ID" value="KAK0174802.1"/>
    <property type="molecule type" value="Genomic_DNA"/>
</dbReference>
<evidence type="ECO:0000256" key="4">
    <source>
        <dbReference type="ARBA" id="ARBA00040773"/>
    </source>
</evidence>
<evidence type="ECO:0000313" key="7">
    <source>
        <dbReference type="EMBL" id="KAK0174802.1"/>
    </source>
</evidence>
<dbReference type="AlphaFoldDB" id="A0AA39FS42"/>
<feature type="chain" id="PRO_5041408463" description="Selenoprotein M" evidence="5">
    <location>
        <begin position="26"/>
        <end position="116"/>
    </location>
</feature>
<gene>
    <name evidence="7" type="ORF">PV327_010531</name>
</gene>
<sequence>MRMLAKSSILLILICQIIFINKIDAKGGYAYAVIESCSGCSLNRLPDVKQFIFNDVPNYDRVEFKHIQGAVPELVLYDSDKEEVERLALSRLTRDECNELLANKGFKRVVHSKDEI</sequence>
<evidence type="ECO:0000256" key="5">
    <source>
        <dbReference type="SAM" id="SignalP"/>
    </source>
</evidence>
<keyword evidence="8" id="KW-1185">Reference proteome</keyword>
<evidence type="ECO:0000313" key="8">
    <source>
        <dbReference type="Proteomes" id="UP001168972"/>
    </source>
</evidence>
<dbReference type="PANTHER" id="PTHR13077">
    <property type="entry name" value="SELENOPROTEIN F"/>
    <property type="match status" value="1"/>
</dbReference>
<accession>A0AA39FS42</accession>